<dbReference type="Proteomes" id="UP001164706">
    <property type="component" value="Chromosome"/>
</dbReference>
<dbReference type="EMBL" id="CP113089">
    <property type="protein sequence ID" value="WAB81687.1"/>
    <property type="molecule type" value="Genomic_DNA"/>
</dbReference>
<dbReference type="RefSeq" id="WP_267781473.1">
    <property type="nucleotide sequence ID" value="NZ_CP113089.1"/>
</dbReference>
<feature type="transmembrane region" description="Helical" evidence="1">
    <location>
        <begin position="90"/>
        <end position="115"/>
    </location>
</feature>
<evidence type="ECO:0000313" key="3">
    <source>
        <dbReference type="Proteomes" id="UP001164706"/>
    </source>
</evidence>
<sequence>MPGPSHSSVRLRGLGRLLLTIAGVAAVVVLAAAIIAPRIPVPADLRALADAARFIGPPLALLAGLAALLLARRLERRADRGAPERDTAALVFRGMLLTAGGLILLGIVSALWSAAVLAAGDLLP</sequence>
<evidence type="ECO:0000313" key="2">
    <source>
        <dbReference type="EMBL" id="WAB81687.1"/>
    </source>
</evidence>
<dbReference type="KEGG" id="mdb:OVN18_01310"/>
<proteinExistence type="predicted"/>
<protein>
    <submittedName>
        <fullName evidence="2">Uncharacterized protein</fullName>
    </submittedName>
</protein>
<keyword evidence="1" id="KW-0472">Membrane</keyword>
<evidence type="ECO:0000256" key="1">
    <source>
        <dbReference type="SAM" id="Phobius"/>
    </source>
</evidence>
<gene>
    <name evidence="2" type="ORF">OVN18_01310</name>
</gene>
<name>A0A9E8MLF0_9MICO</name>
<organism evidence="2 3">
    <name type="scientific">Microcella daejeonensis</name>
    <dbReference type="NCBI Taxonomy" id="2994971"/>
    <lineage>
        <taxon>Bacteria</taxon>
        <taxon>Bacillati</taxon>
        <taxon>Actinomycetota</taxon>
        <taxon>Actinomycetes</taxon>
        <taxon>Micrococcales</taxon>
        <taxon>Microbacteriaceae</taxon>
        <taxon>Microcella</taxon>
    </lineage>
</organism>
<dbReference type="AlphaFoldDB" id="A0A9E8MLF0"/>
<keyword evidence="1" id="KW-0812">Transmembrane</keyword>
<keyword evidence="3" id="KW-1185">Reference proteome</keyword>
<feature type="transmembrane region" description="Helical" evidence="1">
    <location>
        <begin position="51"/>
        <end position="70"/>
    </location>
</feature>
<keyword evidence="1" id="KW-1133">Transmembrane helix</keyword>
<accession>A0A9E8MLF0</accession>
<reference evidence="2" key="1">
    <citation type="submission" date="2022-11" db="EMBL/GenBank/DDBJ databases">
        <title>Description of Microcella daejonensis nov. sp, isolated from riverside soil.</title>
        <authorList>
            <person name="Molina K.M."/>
            <person name="Kim S.B."/>
        </authorList>
    </citation>
    <scope>NUCLEOTIDE SEQUENCE</scope>
    <source>
        <strain evidence="2">MMS21-STM12</strain>
    </source>
</reference>
<feature type="transmembrane region" description="Helical" evidence="1">
    <location>
        <begin position="17"/>
        <end position="39"/>
    </location>
</feature>